<keyword evidence="23" id="KW-1185">Reference proteome</keyword>
<dbReference type="InterPro" id="IPR004167">
    <property type="entry name" value="PSBD"/>
</dbReference>
<evidence type="ECO:0000256" key="5">
    <source>
        <dbReference type="ARBA" id="ARBA00022679"/>
    </source>
</evidence>
<dbReference type="FunFam" id="1.10.418.10:FF:000054">
    <property type="entry name" value="Dixin isoform 1"/>
    <property type="match status" value="1"/>
</dbReference>
<dbReference type="InterPro" id="IPR006257">
    <property type="entry name" value="LAT1"/>
</dbReference>
<dbReference type="GO" id="GO:0016055">
    <property type="term" value="P:Wnt signaling pathway"/>
    <property type="evidence" value="ECO:0007669"/>
    <property type="project" value="UniProtKB-KW"/>
</dbReference>
<reference evidence="23" key="1">
    <citation type="submission" date="2012-07" db="EMBL/GenBank/DDBJ databases">
        <title>Genome of the Chinese tree shrew, a rising model animal genetically related to primates.</title>
        <authorList>
            <person name="Zhang G."/>
            <person name="Fan Y."/>
            <person name="Yao Y."/>
            <person name="Huang Z."/>
        </authorList>
    </citation>
    <scope>NUCLEOTIDE SEQUENCE [LARGE SCALE GENOMIC DNA]</scope>
</reference>
<dbReference type="PROSITE" id="PS00189">
    <property type="entry name" value="LIPOYL"/>
    <property type="match status" value="2"/>
</dbReference>
<dbReference type="Gene3D" id="2.40.50.100">
    <property type="match status" value="2"/>
</dbReference>
<dbReference type="PANTHER" id="PTHR23151:SF90">
    <property type="entry name" value="DIHYDROLIPOYLLYSINE-RESIDUE ACETYLTRANSFERASE COMPONENT OF PYRUVATE DEHYDROGENASE COMPLEX, MITOCHONDRIAL-RELATED"/>
    <property type="match status" value="1"/>
</dbReference>
<feature type="domain" description="DIX" evidence="19">
    <location>
        <begin position="583"/>
        <end position="663"/>
    </location>
</feature>
<comment type="catalytic activity">
    <reaction evidence="13">
        <text>N(6)-[(R)-dihydrolipoyl]-L-lysyl-[protein] + acetyl-CoA = N(6)-[(R)-S(8)-acetyldihydrolipoyl]-L-lysyl-[protein] + CoA</text>
        <dbReference type="Rhea" id="RHEA:17017"/>
        <dbReference type="Rhea" id="RHEA-COMP:10475"/>
        <dbReference type="Rhea" id="RHEA-COMP:10478"/>
        <dbReference type="ChEBI" id="CHEBI:57287"/>
        <dbReference type="ChEBI" id="CHEBI:57288"/>
        <dbReference type="ChEBI" id="CHEBI:83100"/>
        <dbReference type="ChEBI" id="CHEBI:83111"/>
        <dbReference type="EC" id="2.3.1.12"/>
    </reaction>
    <physiologicalReaction direction="left-to-right" evidence="13">
        <dbReference type="Rhea" id="RHEA:17018"/>
    </physiologicalReaction>
</comment>
<sequence>MLACLTRGNLLDVLQEGFNEQQLQAYVAWVNAQLKKRPAVKPVQDLRQDLRDGVVLAYLIEIVAGEKLNGVQLSPSNQQEMKNNVEKVLQFVASKKIRMHQTSAKDIVEGNLKSIMRLVLALAAHFKPGASRMVSQGHDSRAPLQSHQPHCATAVAQGAAAALADVCHDMSRSGRDVFRYRQRNSSMDEEIENPYWSVRALVQQYEGQQRSPSESSCSSLTSPSPIHSAKSESIITQLEEKADFVVIPSEGIENRTEETDSPLSRDWQPGSPGTYLETSWEEQLLEQQEHLEKEMEEAKKMISGLQALLLNGSLPEDEQERPLALREPGVNPEEQLIIIQSRLDQSMEENQDLKDALQQRLTQQDTSVLQLKQELLRANMDKDELHNQTVDLQRKLDERNRLLGEYKKELGQKDRLLQQHQAKLEDALRKLSDASYQQVDLERELEQKDVLLAHCMKREADEVTNYNSHSSQSNGFLLSAAGKGAVSINHRGTSDLQLVRDALRSLRNSFSGHDPQHHTIDSLEQGISSLMERLHVMETQKKQERKVRGKSPRTQAGGEYRESWPPNSKLPHSQSSPTVSSACTKVLYFTDRSLTPFMVNIPKRLGEVTLKDFKAAIDREGNHRYHFKALDPEFGTVKEEVQNPWESGWLGEVTLKDFKAAIDREGNHRYHFKALDPEFGTVKEEVQNPWESGWYYWSGLPIQELVPKSTQVPPVPTPPRGSAKAPHISGPDVGGVTLRSAFYDNVRLRGVADGSAALLLERSLRRRRWFWGVGVGGTMWRVCARRAQNAAPRAGLGARWTALREGPGGPCMTSRSSPAPARCNSGTAGYGGVRALCRWNPNSGATPRNRLLLQLLGSPGRRCYSLPPHQKVPLPSLSPTMQAGTIARWEKKEGDKINEGDLIAEVETDKATVGFESLEECYMAKILVAEGTRDVPVGAIICITVGKPEDIEAFKSYTLDSTAAPTPQATPAPTPAAAAPPPAPSAQAPGSSYPTHMQVVLPALSPTMTMGTVQRWEKKVGEKLSEGDLLAEIETDKATIGFEVQEEGYLAKILIPEGTRDVPLGTPLCIIVEKEADISAFADYRPTEVADLKPQVPPPIPPPVATVPPTPQPLPPTPAATHPATPAGPKGRVFVSPLAKKLATEKGIDLTQVKGTGPDGRITKKDIDSFVPTKAAPAPAAAVPPPSPGAAPVPTGIFTDIPISNIRRVIAQRLMQSKQTIPHYYLSIDVNMGEVLLVRKELNKMLEGRSKISVNDFIIKASALACLKVPEANSSWMDTVIRQNHVVDVSVAVSTPAGLITPIVFNAHIKGLETIANDVVSLATKAREGKLQPHEFQGGTFTISNLGMFGIKNFSAIINPPQACILAIGASEDKLVPADNEKGFDVASMMSVTLSCDHRVVDGAVGAQCLAEFRKYLEKPITMLL</sequence>
<comment type="subunit">
    <text evidence="12">Part of the pyruvate dehydrogenase complex (PDHc) that is a multi-enzyme complex composed of multiple copies of three enzymes, pyruvate dehydrogenase (subunits PDH1A and PDHB, E1 component), dihydrolipoamide acetyltransferase (DLAT, E2 component), and dihydrolipoamide dehydrogenase (DLD, E3 component) to which is added an additional protein the E3-binding protein (PDHX, E3BP). In terms of structural architecture, the E2 and E3BP components assemble into a 60meric central core with icosahedral symmetry. The central core is decorated with E1 and E3 proteins. Currently, two alternative models for the E2:E3BP stoichiometry are considered as being either 48:12 (E2(48)-E3BP(12)) or 40:20 (E2(40)-E3BP(20)). Interacts with PDK2 and PDK3. Interacts with SIRT4. Interacts with PDHB.</text>
</comment>
<dbReference type="Pfam" id="PF00198">
    <property type="entry name" value="2-oxoacid_dh"/>
    <property type="match status" value="1"/>
</dbReference>
<dbReference type="InterPro" id="IPR000089">
    <property type="entry name" value="Biotin_lipoyl"/>
</dbReference>
<evidence type="ECO:0000256" key="9">
    <source>
        <dbReference type="ARBA" id="ARBA00023128"/>
    </source>
</evidence>
<feature type="region of interest" description="Disordered" evidence="17">
    <location>
        <begin position="253"/>
        <end position="273"/>
    </location>
</feature>
<keyword evidence="5 15" id="KW-0808">Transferase</keyword>
<evidence type="ECO:0000256" key="4">
    <source>
        <dbReference type="ARBA" id="ARBA00022532"/>
    </source>
</evidence>
<evidence type="ECO:0000259" key="19">
    <source>
        <dbReference type="PROSITE" id="PS50841"/>
    </source>
</evidence>
<evidence type="ECO:0000256" key="14">
    <source>
        <dbReference type="PROSITE-ProRule" id="PRU00069"/>
    </source>
</evidence>
<dbReference type="Proteomes" id="UP000011518">
    <property type="component" value="Unassembled WGS sequence"/>
</dbReference>
<feature type="compositionally biased region" description="Low complexity" evidence="17">
    <location>
        <begin position="1119"/>
        <end position="1129"/>
    </location>
</feature>
<evidence type="ECO:0000256" key="17">
    <source>
        <dbReference type="SAM" id="MobiDB-lite"/>
    </source>
</evidence>
<feature type="coiled-coil region" evidence="16">
    <location>
        <begin position="281"/>
        <end position="308"/>
    </location>
</feature>
<organism evidence="22 23">
    <name type="scientific">Tupaia chinensis</name>
    <name type="common">Chinese tree shrew</name>
    <name type="synonym">Tupaia belangeri chinensis</name>
    <dbReference type="NCBI Taxonomy" id="246437"/>
    <lineage>
        <taxon>Eukaryota</taxon>
        <taxon>Metazoa</taxon>
        <taxon>Chordata</taxon>
        <taxon>Craniata</taxon>
        <taxon>Vertebrata</taxon>
        <taxon>Euteleostomi</taxon>
        <taxon>Mammalia</taxon>
        <taxon>Eutheria</taxon>
        <taxon>Euarchontoglires</taxon>
        <taxon>Scandentia</taxon>
        <taxon>Tupaiidae</taxon>
        <taxon>Tupaia</taxon>
    </lineage>
</organism>
<evidence type="ECO:0000256" key="11">
    <source>
        <dbReference type="ARBA" id="ARBA00045906"/>
    </source>
</evidence>
<evidence type="ECO:0000256" key="2">
    <source>
        <dbReference type="ARBA" id="ARBA00007317"/>
    </source>
</evidence>
<comment type="similarity">
    <text evidence="2 15">Belongs to the 2-oxoacid dehydrogenase family.</text>
</comment>
<dbReference type="EMBL" id="KB320750">
    <property type="protein sequence ID" value="ELW64249.1"/>
    <property type="molecule type" value="Genomic_DNA"/>
</dbReference>
<keyword evidence="7 15" id="KW-0450">Lipoyl</keyword>
<feature type="region of interest" description="Disordered" evidence="17">
    <location>
        <begin position="962"/>
        <end position="992"/>
    </location>
</feature>
<dbReference type="SUPFAM" id="SSF47576">
    <property type="entry name" value="Calponin-homology domain, CH-domain"/>
    <property type="match status" value="1"/>
</dbReference>
<feature type="domain" description="Lipoyl-binding" evidence="20">
    <location>
        <begin position="996"/>
        <end position="1072"/>
    </location>
</feature>
<reference evidence="23" key="2">
    <citation type="journal article" date="2013" name="Nat. Commun.">
        <title>Genome of the Chinese tree shrew.</title>
        <authorList>
            <person name="Fan Y."/>
            <person name="Huang Z.Y."/>
            <person name="Cao C.C."/>
            <person name="Chen C.S."/>
            <person name="Chen Y.X."/>
            <person name="Fan D.D."/>
            <person name="He J."/>
            <person name="Hou H.L."/>
            <person name="Hu L."/>
            <person name="Hu X.T."/>
            <person name="Jiang X.T."/>
            <person name="Lai R."/>
            <person name="Lang Y.S."/>
            <person name="Liang B."/>
            <person name="Liao S.G."/>
            <person name="Mu D."/>
            <person name="Ma Y.Y."/>
            <person name="Niu Y.Y."/>
            <person name="Sun X.Q."/>
            <person name="Xia J.Q."/>
            <person name="Xiao J."/>
            <person name="Xiong Z.Q."/>
            <person name="Xu L."/>
            <person name="Yang L."/>
            <person name="Zhang Y."/>
            <person name="Zhao W."/>
            <person name="Zhao X.D."/>
            <person name="Zheng Y.T."/>
            <person name="Zhou J.M."/>
            <person name="Zhu Y.B."/>
            <person name="Zhang G.J."/>
            <person name="Wang J."/>
            <person name="Yao Y.G."/>
        </authorList>
    </citation>
    <scope>NUCLEOTIDE SEQUENCE [LARGE SCALE GENOMIC DNA]</scope>
</reference>
<feature type="region of interest" description="Disordered" evidence="17">
    <location>
        <begin position="207"/>
        <end position="231"/>
    </location>
</feature>
<dbReference type="InterPro" id="IPR038207">
    <property type="entry name" value="DIX_dom_sf"/>
</dbReference>
<feature type="compositionally biased region" description="Pro residues" evidence="17">
    <location>
        <begin position="1100"/>
        <end position="1118"/>
    </location>
</feature>
<feature type="domain" description="Calponin-homology (CH)" evidence="18">
    <location>
        <begin position="20"/>
        <end position="127"/>
    </location>
</feature>
<dbReference type="EC" id="2.3.1.12" evidence="15"/>
<evidence type="ECO:0000256" key="13">
    <source>
        <dbReference type="ARBA" id="ARBA00047887"/>
    </source>
</evidence>
<feature type="region of interest" description="Disordered" evidence="17">
    <location>
        <begin position="1100"/>
        <end position="1129"/>
    </location>
</feature>
<dbReference type="InterPro" id="IPR045257">
    <property type="entry name" value="E2/Pdx1"/>
</dbReference>
<dbReference type="PANTHER" id="PTHR23151">
    <property type="entry name" value="DIHYDROLIPOAMIDE ACETYL/SUCCINYL-TRANSFERASE-RELATED"/>
    <property type="match status" value="1"/>
</dbReference>
<dbReference type="GO" id="GO:0006086">
    <property type="term" value="P:pyruvate decarboxylation to acetyl-CoA"/>
    <property type="evidence" value="ECO:0007669"/>
    <property type="project" value="InterPro"/>
</dbReference>
<dbReference type="InterPro" id="IPR036625">
    <property type="entry name" value="E3-bd_dom_sf"/>
</dbReference>
<evidence type="ECO:0000256" key="8">
    <source>
        <dbReference type="ARBA" id="ARBA00022946"/>
    </source>
</evidence>
<keyword evidence="3" id="KW-0313">Glucose metabolism</keyword>
<evidence type="ECO:0000259" key="18">
    <source>
        <dbReference type="PROSITE" id="PS50021"/>
    </source>
</evidence>
<feature type="region of interest" description="Disordered" evidence="17">
    <location>
        <begin position="709"/>
        <end position="730"/>
    </location>
</feature>
<evidence type="ECO:0000256" key="16">
    <source>
        <dbReference type="SAM" id="Coils"/>
    </source>
</evidence>
<dbReference type="GO" id="GO:0005759">
    <property type="term" value="C:mitochondrial matrix"/>
    <property type="evidence" value="ECO:0007669"/>
    <property type="project" value="UniProtKB-SubCell"/>
</dbReference>
<evidence type="ECO:0000256" key="3">
    <source>
        <dbReference type="ARBA" id="ARBA00022526"/>
    </source>
</evidence>
<dbReference type="SUPFAM" id="SSF51230">
    <property type="entry name" value="Single hybrid motif"/>
    <property type="match status" value="2"/>
</dbReference>
<evidence type="ECO:0000259" key="21">
    <source>
        <dbReference type="PROSITE" id="PS51826"/>
    </source>
</evidence>
<dbReference type="GO" id="GO:0006099">
    <property type="term" value="P:tricarboxylic acid cycle"/>
    <property type="evidence" value="ECO:0007669"/>
    <property type="project" value="UniProtKB-KW"/>
</dbReference>
<accession>L9KP42</accession>
<dbReference type="CDD" id="cd06849">
    <property type="entry name" value="lipoyl_domain"/>
    <property type="match status" value="2"/>
</dbReference>
<dbReference type="SUPFAM" id="SSF54236">
    <property type="entry name" value="Ubiquitin-like"/>
    <property type="match status" value="2"/>
</dbReference>
<proteinExistence type="inferred from homology"/>
<dbReference type="Pfam" id="PF02817">
    <property type="entry name" value="E3_binding"/>
    <property type="match status" value="1"/>
</dbReference>
<protein>
    <recommendedName>
        <fullName evidence="15">Acetyltransferase component of pyruvate dehydrogenase complex</fullName>
        <ecNumber evidence="15">2.3.1.12</ecNumber>
    </recommendedName>
</protein>
<name>L9KP42_TUPCH</name>
<dbReference type="PROSITE" id="PS50841">
    <property type="entry name" value="DIX"/>
    <property type="match status" value="1"/>
</dbReference>
<comment type="function">
    <text evidence="15">The pyruvate dehydrogenase complex catalyzes the overall conversion of pyruvate to acetyl-CoA and CO(2).</text>
</comment>
<keyword evidence="6 14" id="KW-0879">Wnt signaling pathway</keyword>
<dbReference type="InterPro" id="IPR001158">
    <property type="entry name" value="DIX"/>
</dbReference>
<evidence type="ECO:0000313" key="23">
    <source>
        <dbReference type="Proteomes" id="UP000011518"/>
    </source>
</evidence>
<dbReference type="Gene3D" id="2.40.240.130">
    <property type="match status" value="2"/>
</dbReference>
<dbReference type="SMART" id="SM00033">
    <property type="entry name" value="CH"/>
    <property type="match status" value="1"/>
</dbReference>
<keyword evidence="4" id="KW-0816">Tricarboxylic acid cycle</keyword>
<dbReference type="Gene3D" id="4.10.320.10">
    <property type="entry name" value="E3-binding domain"/>
    <property type="match status" value="1"/>
</dbReference>
<feature type="region of interest" description="Disordered" evidence="17">
    <location>
        <begin position="539"/>
        <end position="577"/>
    </location>
</feature>
<dbReference type="SUPFAM" id="SSF52777">
    <property type="entry name" value="CoA-dependent acyltransferases"/>
    <property type="match status" value="1"/>
</dbReference>
<evidence type="ECO:0000256" key="10">
    <source>
        <dbReference type="ARBA" id="ARBA00023315"/>
    </source>
</evidence>
<keyword evidence="3" id="KW-0119">Carbohydrate metabolism</keyword>
<dbReference type="GO" id="GO:0004742">
    <property type="term" value="F:dihydrolipoyllysine-residue acetyltransferase activity"/>
    <property type="evidence" value="ECO:0007669"/>
    <property type="project" value="UniProtKB-UniRule"/>
</dbReference>
<dbReference type="InterPro" id="IPR029071">
    <property type="entry name" value="Ubiquitin-like_domsf"/>
</dbReference>
<keyword evidence="8" id="KW-0809">Transit peptide</keyword>
<dbReference type="FunFam" id="4.10.320.10:FF:000005">
    <property type="entry name" value="Acetyltransferase component of pyruvate dehydrogenase complex"/>
    <property type="match status" value="1"/>
</dbReference>
<evidence type="ECO:0000256" key="15">
    <source>
        <dbReference type="RuleBase" id="RU361137"/>
    </source>
</evidence>
<dbReference type="SUPFAM" id="SSF47005">
    <property type="entry name" value="Peripheral subunit-binding domain of 2-oxo acid dehydrogenase complex"/>
    <property type="match status" value="1"/>
</dbReference>
<evidence type="ECO:0000256" key="7">
    <source>
        <dbReference type="ARBA" id="ARBA00022823"/>
    </source>
</evidence>
<dbReference type="Gene3D" id="3.30.559.10">
    <property type="entry name" value="Chloramphenicol acetyltransferase-like domain"/>
    <property type="match status" value="1"/>
</dbReference>
<evidence type="ECO:0000256" key="6">
    <source>
        <dbReference type="ARBA" id="ARBA00022687"/>
    </source>
</evidence>
<dbReference type="NCBIfam" id="TIGR01349">
    <property type="entry name" value="PDHac_trf_mito"/>
    <property type="match status" value="1"/>
</dbReference>
<dbReference type="FunFam" id="2.40.50.100:FF:000010">
    <property type="entry name" value="Acetyltransferase component of pyruvate dehydrogenase complex"/>
    <property type="match status" value="2"/>
</dbReference>
<evidence type="ECO:0000256" key="1">
    <source>
        <dbReference type="ARBA" id="ARBA00004305"/>
    </source>
</evidence>
<comment type="cofactor">
    <cofactor evidence="15">
        <name>(R)-lipoate</name>
        <dbReference type="ChEBI" id="CHEBI:83088"/>
    </cofactor>
    <text evidence="15">Binds 2 lipoyl cofactors covalently.</text>
</comment>
<evidence type="ECO:0000259" key="20">
    <source>
        <dbReference type="PROSITE" id="PS50968"/>
    </source>
</evidence>
<dbReference type="InterPro" id="IPR011053">
    <property type="entry name" value="Single_hybrid_motif"/>
</dbReference>
<evidence type="ECO:0000256" key="12">
    <source>
        <dbReference type="ARBA" id="ARBA00046790"/>
    </source>
</evidence>
<keyword evidence="9" id="KW-0496">Mitochondrion</keyword>
<comment type="function">
    <text evidence="11">As part of the pyruvate dehydrogenase complex, catalyzes the transfers of an acetyl group to a lipoic acid moiety. The pyruvate dehydrogenase complex, catalyzes the overall conversion of pyruvate to acetyl-CoA and CO(2), and thereby links cytoplasmic glycolysis and the mitochondrial tricarboxylic acid (TCA) cycle.</text>
</comment>
<dbReference type="STRING" id="246437.L9KP42"/>
<dbReference type="eggNOG" id="KOG0557">
    <property type="taxonomic scope" value="Eukaryota"/>
</dbReference>
<feature type="coiled-coil region" evidence="16">
    <location>
        <begin position="343"/>
        <end position="444"/>
    </location>
</feature>
<dbReference type="InterPro" id="IPR001715">
    <property type="entry name" value="CH_dom"/>
</dbReference>
<dbReference type="PROSITE" id="PS50968">
    <property type="entry name" value="BIOTINYL_LIPOYL"/>
    <property type="match status" value="2"/>
</dbReference>
<evidence type="ECO:0000313" key="22">
    <source>
        <dbReference type="EMBL" id="ELW64249.1"/>
    </source>
</evidence>
<feature type="compositionally biased region" description="Low complexity" evidence="17">
    <location>
        <begin position="211"/>
        <end position="228"/>
    </location>
</feature>
<dbReference type="InterPro" id="IPR036872">
    <property type="entry name" value="CH_dom_sf"/>
</dbReference>
<dbReference type="GO" id="GO:0045254">
    <property type="term" value="C:pyruvate dehydrogenase complex"/>
    <property type="evidence" value="ECO:0007669"/>
    <property type="project" value="UniProtKB-UniRule"/>
</dbReference>
<feature type="domain" description="Peripheral subunit-binding (PSBD)" evidence="21">
    <location>
        <begin position="1134"/>
        <end position="1171"/>
    </location>
</feature>
<dbReference type="Pfam" id="PF00364">
    <property type="entry name" value="Biotin_lipoyl"/>
    <property type="match status" value="2"/>
</dbReference>
<dbReference type="InterPro" id="IPR023213">
    <property type="entry name" value="CAT-like_dom_sf"/>
</dbReference>
<feature type="compositionally biased region" description="Pro residues" evidence="17">
    <location>
        <begin position="968"/>
        <end position="984"/>
    </location>
</feature>
<dbReference type="Pfam" id="PF00307">
    <property type="entry name" value="CH"/>
    <property type="match status" value="1"/>
</dbReference>
<dbReference type="InParanoid" id="L9KP42"/>
<dbReference type="GO" id="GO:0006006">
    <property type="term" value="P:glucose metabolic process"/>
    <property type="evidence" value="ECO:0007669"/>
    <property type="project" value="UniProtKB-KW"/>
</dbReference>
<keyword evidence="10 15" id="KW-0012">Acyltransferase</keyword>
<dbReference type="InterPro" id="IPR003016">
    <property type="entry name" value="2-oxoA_DH_lipoyl-BS"/>
</dbReference>
<comment type="subcellular location">
    <subcellularLocation>
        <location evidence="1">Mitochondrion matrix</location>
    </subcellularLocation>
</comment>
<dbReference type="Pfam" id="PF00778">
    <property type="entry name" value="DIX"/>
    <property type="match status" value="2"/>
</dbReference>
<dbReference type="PROSITE" id="PS51826">
    <property type="entry name" value="PSBD"/>
    <property type="match status" value="1"/>
</dbReference>
<dbReference type="InterPro" id="IPR001078">
    <property type="entry name" value="2-oxoacid_DH_actylTfrase"/>
</dbReference>
<dbReference type="Gene3D" id="1.10.418.10">
    <property type="entry name" value="Calponin-like domain"/>
    <property type="match status" value="1"/>
</dbReference>
<dbReference type="CDD" id="cd21213">
    <property type="entry name" value="CH_DIXDC1"/>
    <property type="match status" value="1"/>
</dbReference>
<dbReference type="FunFam" id="3.30.559.10:FF:000003">
    <property type="entry name" value="Acetyltransferase component of pyruvate dehydrogenase complex"/>
    <property type="match status" value="1"/>
</dbReference>
<keyword evidence="16" id="KW-0175">Coiled coil</keyword>
<feature type="domain" description="Lipoyl-binding" evidence="20">
    <location>
        <begin position="869"/>
        <end position="945"/>
    </location>
</feature>
<gene>
    <name evidence="22" type="ORF">TREES_T100013248</name>
</gene>
<dbReference type="SMART" id="SM00021">
    <property type="entry name" value="DAX"/>
    <property type="match status" value="1"/>
</dbReference>
<dbReference type="PROSITE" id="PS50021">
    <property type="entry name" value="CH"/>
    <property type="match status" value="1"/>
</dbReference>